<dbReference type="InterPro" id="IPR006812">
    <property type="entry name" value="GRDA"/>
</dbReference>
<sequence>MDQESQANIMKIAEDEKSSADHIIVVLGARDIEGAAISAETVTVGDPSYTGPLAGVSLRLPVYHILEPKVRDWIPKDVYDENAGIMAMVVDTEELGKQFKAIRERGLGAG</sequence>
<evidence type="ECO:0000256" key="1">
    <source>
        <dbReference type="ARBA" id="ARBA00023002"/>
    </source>
</evidence>
<evidence type="ECO:0008006" key="3">
    <source>
        <dbReference type="Google" id="ProtNLM"/>
    </source>
</evidence>
<comment type="caution">
    <text evidence="2">The sequence shown here is derived from an EMBL/GenBank/DDBJ whole genome shotgun (WGS) entry which is preliminary data.</text>
</comment>
<dbReference type="GO" id="GO:0030700">
    <property type="term" value="C:glycine reductase complex"/>
    <property type="evidence" value="ECO:0007669"/>
    <property type="project" value="InterPro"/>
</dbReference>
<organism evidence="2">
    <name type="scientific">marine sediment metagenome</name>
    <dbReference type="NCBI Taxonomy" id="412755"/>
    <lineage>
        <taxon>unclassified sequences</taxon>
        <taxon>metagenomes</taxon>
        <taxon>ecological metagenomes</taxon>
    </lineage>
</organism>
<gene>
    <name evidence="2" type="ORF">LCGC14_2385730</name>
</gene>
<dbReference type="AlphaFoldDB" id="A0A0F9EUA6"/>
<evidence type="ECO:0000313" key="2">
    <source>
        <dbReference type="EMBL" id="KKL27378.1"/>
    </source>
</evidence>
<accession>A0A0F9EUA6</accession>
<dbReference type="EMBL" id="LAZR01035486">
    <property type="protein sequence ID" value="KKL27378.1"/>
    <property type="molecule type" value="Genomic_DNA"/>
</dbReference>
<keyword evidence="1" id="KW-0560">Oxidoreductase</keyword>
<dbReference type="GO" id="GO:0030699">
    <property type="term" value="F:glycine reductase activity"/>
    <property type="evidence" value="ECO:0007669"/>
    <property type="project" value="InterPro"/>
</dbReference>
<name>A0A0F9EUA6_9ZZZZ</name>
<dbReference type="Pfam" id="PF04723">
    <property type="entry name" value="GRDA"/>
    <property type="match status" value="1"/>
</dbReference>
<reference evidence="2" key="1">
    <citation type="journal article" date="2015" name="Nature">
        <title>Complex archaea that bridge the gap between prokaryotes and eukaryotes.</title>
        <authorList>
            <person name="Spang A."/>
            <person name="Saw J.H."/>
            <person name="Jorgensen S.L."/>
            <person name="Zaremba-Niedzwiedzka K."/>
            <person name="Martijn J."/>
            <person name="Lind A.E."/>
            <person name="van Eijk R."/>
            <person name="Schleper C."/>
            <person name="Guy L."/>
            <person name="Ettema T.J."/>
        </authorList>
    </citation>
    <scope>NUCLEOTIDE SEQUENCE</scope>
</reference>
<proteinExistence type="predicted"/>
<protein>
    <recommendedName>
        <fullName evidence="3">Glycine/sarcosine/betaine reductase complex protein A</fullName>
    </recommendedName>
</protein>